<dbReference type="AlphaFoldDB" id="A0AAD5LVP7"/>
<evidence type="ECO:0000313" key="2">
    <source>
        <dbReference type="Proteomes" id="UP001196413"/>
    </source>
</evidence>
<evidence type="ECO:0000313" key="1">
    <source>
        <dbReference type="EMBL" id="KAJ1345588.1"/>
    </source>
</evidence>
<accession>A0AAD5LVP7</accession>
<dbReference type="Proteomes" id="UP001196413">
    <property type="component" value="Unassembled WGS sequence"/>
</dbReference>
<dbReference type="EMBL" id="JAHQIW010000028">
    <property type="protein sequence ID" value="KAJ1345588.1"/>
    <property type="molecule type" value="Genomic_DNA"/>
</dbReference>
<protein>
    <submittedName>
        <fullName evidence="1">Uncharacterized protein</fullName>
    </submittedName>
</protein>
<organism evidence="1 2">
    <name type="scientific">Parelaphostrongylus tenuis</name>
    <name type="common">Meningeal worm</name>
    <dbReference type="NCBI Taxonomy" id="148309"/>
    <lineage>
        <taxon>Eukaryota</taxon>
        <taxon>Metazoa</taxon>
        <taxon>Ecdysozoa</taxon>
        <taxon>Nematoda</taxon>
        <taxon>Chromadorea</taxon>
        <taxon>Rhabditida</taxon>
        <taxon>Rhabditina</taxon>
        <taxon>Rhabditomorpha</taxon>
        <taxon>Strongyloidea</taxon>
        <taxon>Metastrongylidae</taxon>
        <taxon>Parelaphostrongylus</taxon>
    </lineage>
</organism>
<reference evidence="1" key="1">
    <citation type="submission" date="2021-06" db="EMBL/GenBank/DDBJ databases">
        <title>Parelaphostrongylus tenuis whole genome reference sequence.</title>
        <authorList>
            <person name="Garwood T.J."/>
            <person name="Larsen P.A."/>
            <person name="Fountain-Jones N.M."/>
            <person name="Garbe J.R."/>
            <person name="Macchietto M.G."/>
            <person name="Kania S.A."/>
            <person name="Gerhold R.W."/>
            <person name="Richards J.E."/>
            <person name="Wolf T.M."/>
        </authorList>
    </citation>
    <scope>NUCLEOTIDE SEQUENCE</scope>
    <source>
        <strain evidence="1">MNPRO001-30</strain>
        <tissue evidence="1">Meninges</tissue>
    </source>
</reference>
<proteinExistence type="predicted"/>
<sequence>MREELVILNRIDQVGLRNVFSAIDGFHRITRLSEVLRVYKRLSALKLIMQSLNQRFILCIFYSIKQQS</sequence>
<name>A0AAD5LVP7_PARTN</name>
<comment type="caution">
    <text evidence="1">The sequence shown here is derived from an EMBL/GenBank/DDBJ whole genome shotgun (WGS) entry which is preliminary data.</text>
</comment>
<keyword evidence="2" id="KW-1185">Reference proteome</keyword>
<gene>
    <name evidence="1" type="ORF">KIN20_000158</name>
</gene>